<feature type="region of interest" description="Disordered" evidence="3">
    <location>
        <begin position="686"/>
        <end position="946"/>
    </location>
</feature>
<dbReference type="CDD" id="cd07323">
    <property type="entry name" value="LAM"/>
    <property type="match status" value="1"/>
</dbReference>
<dbReference type="OrthoDB" id="340227at2759"/>
<keyword evidence="1 2" id="KW-0694">RNA-binding</keyword>
<dbReference type="GO" id="GO:0005829">
    <property type="term" value="C:cytosol"/>
    <property type="evidence" value="ECO:0007669"/>
    <property type="project" value="TreeGrafter"/>
</dbReference>
<feature type="compositionally biased region" description="Basic and acidic residues" evidence="3">
    <location>
        <begin position="403"/>
        <end position="417"/>
    </location>
</feature>
<feature type="region of interest" description="Disordered" evidence="3">
    <location>
        <begin position="602"/>
        <end position="669"/>
    </location>
</feature>
<feature type="region of interest" description="Disordered" evidence="3">
    <location>
        <begin position="456"/>
        <end position="488"/>
    </location>
</feature>
<feature type="compositionally biased region" description="Acidic residues" evidence="3">
    <location>
        <begin position="1172"/>
        <end position="1184"/>
    </location>
</feature>
<dbReference type="InterPro" id="IPR006630">
    <property type="entry name" value="La_HTH"/>
</dbReference>
<feature type="compositionally biased region" description="Basic and acidic residues" evidence="3">
    <location>
        <begin position="693"/>
        <end position="722"/>
    </location>
</feature>
<proteinExistence type="predicted"/>
<feature type="compositionally biased region" description="Polar residues" evidence="3">
    <location>
        <begin position="727"/>
        <end position="739"/>
    </location>
</feature>
<feature type="region of interest" description="Disordered" evidence="3">
    <location>
        <begin position="1147"/>
        <end position="1206"/>
    </location>
</feature>
<feature type="compositionally biased region" description="Basic and acidic residues" evidence="3">
    <location>
        <begin position="456"/>
        <end position="468"/>
    </location>
</feature>
<dbReference type="GO" id="GO:0045727">
    <property type="term" value="P:positive regulation of translation"/>
    <property type="evidence" value="ECO:0007669"/>
    <property type="project" value="TreeGrafter"/>
</dbReference>
<dbReference type="PROSITE" id="PS50961">
    <property type="entry name" value="HTH_LA"/>
    <property type="match status" value="1"/>
</dbReference>
<feature type="region of interest" description="Disordered" evidence="3">
    <location>
        <begin position="1116"/>
        <end position="1135"/>
    </location>
</feature>
<dbReference type="GO" id="GO:0010494">
    <property type="term" value="C:cytoplasmic stress granule"/>
    <property type="evidence" value="ECO:0007669"/>
    <property type="project" value="TreeGrafter"/>
</dbReference>
<feature type="compositionally biased region" description="Low complexity" evidence="3">
    <location>
        <begin position="17"/>
        <end position="49"/>
    </location>
</feature>
<feature type="compositionally biased region" description="Low complexity" evidence="3">
    <location>
        <begin position="821"/>
        <end position="846"/>
    </location>
</feature>
<dbReference type="InterPro" id="IPR036388">
    <property type="entry name" value="WH-like_DNA-bd_sf"/>
</dbReference>
<dbReference type="GO" id="GO:0003723">
    <property type="term" value="F:RNA binding"/>
    <property type="evidence" value="ECO:0007669"/>
    <property type="project" value="UniProtKB-UniRule"/>
</dbReference>
<dbReference type="EMBL" id="JAACJM010000024">
    <property type="protein sequence ID" value="KAF5366169.1"/>
    <property type="molecule type" value="Genomic_DNA"/>
</dbReference>
<dbReference type="PANTHER" id="PTHR22792:SF132">
    <property type="entry name" value="LA-RELATED PROTEIN 1"/>
    <property type="match status" value="1"/>
</dbReference>
<keyword evidence="6" id="KW-1185">Reference proteome</keyword>
<protein>
    <recommendedName>
        <fullName evidence="4">HTH La-type RNA-binding domain-containing protein</fullName>
    </recommendedName>
</protein>
<feature type="region of interest" description="Disordered" evidence="3">
    <location>
        <begin position="394"/>
        <end position="441"/>
    </location>
</feature>
<dbReference type="PANTHER" id="PTHR22792">
    <property type="entry name" value="LUPUS LA PROTEIN-RELATED"/>
    <property type="match status" value="1"/>
</dbReference>
<evidence type="ECO:0000256" key="3">
    <source>
        <dbReference type="SAM" id="MobiDB-lite"/>
    </source>
</evidence>
<feature type="compositionally biased region" description="Polar residues" evidence="3">
    <location>
        <begin position="660"/>
        <end position="669"/>
    </location>
</feature>
<dbReference type="SMART" id="SM00715">
    <property type="entry name" value="LA"/>
    <property type="match status" value="1"/>
</dbReference>
<feature type="compositionally biased region" description="Basic and acidic residues" evidence="3">
    <location>
        <begin position="614"/>
        <end position="623"/>
    </location>
</feature>
<accession>A0A8H5GJC1</accession>
<comment type="caution">
    <text evidence="5">The sequence shown here is derived from an EMBL/GenBank/DDBJ whole genome shotgun (WGS) entry which is preliminary data.</text>
</comment>
<dbReference type="Pfam" id="PF05383">
    <property type="entry name" value="La"/>
    <property type="match status" value="1"/>
</dbReference>
<dbReference type="AlphaFoldDB" id="A0A8H5GJC1"/>
<feature type="compositionally biased region" description="Low complexity" evidence="3">
    <location>
        <begin position="478"/>
        <end position="488"/>
    </location>
</feature>
<dbReference type="Gene3D" id="1.10.10.10">
    <property type="entry name" value="Winged helix-like DNA-binding domain superfamily/Winged helix DNA-binding domain"/>
    <property type="match status" value="1"/>
</dbReference>
<feature type="compositionally biased region" description="Polar residues" evidence="3">
    <location>
        <begin position="633"/>
        <end position="649"/>
    </location>
</feature>
<feature type="region of interest" description="Disordered" evidence="3">
    <location>
        <begin position="255"/>
        <end position="310"/>
    </location>
</feature>
<evidence type="ECO:0000256" key="1">
    <source>
        <dbReference type="ARBA" id="ARBA00022884"/>
    </source>
</evidence>
<feature type="compositionally biased region" description="Low complexity" evidence="3">
    <location>
        <begin position="256"/>
        <end position="270"/>
    </location>
</feature>
<dbReference type="InterPro" id="IPR045180">
    <property type="entry name" value="La_dom_prot"/>
</dbReference>
<sequence>MTTTTSPPVNFWQVRAARATAAKSDSSSSTVPSSSASTSTATSVSTPVSLPLPDEADPFVVKATPKNRLPPALDDTENWPQIGKQATQNEPKKPGNDSPRKSEKPKSKWFPIPAQELQAAADTARAQRSRQPSNTSSTSASISNPQSRSRSRPQSQTAVTTNGSSKEKTTVESTRTRHSPSGSVVAHKDSSAAAPQVMQSNELPSTHHPHPHQHHPPHPTPPRFSAMSHSQHMHGPPPPSSSVVYPPYLHTPYVDSNSSSGVNGVVNGSGYYPHSQPPQPHNASPHLSSHGVPPPPSLSHSHSHSHSSSMSVPYSYSMYDYSSGYSSSPARSMTGSGVTSGMNSGYQTPFHGAGHATLGKLVFGSIEGPVNVSRSMTERGSTFNKGLAIGEGVIRKKGRRRSKDKENKREEVTEKTEAQSSSFSSGLKGKGKETDIIDLTEGKGVGMSDAVKKGIESVDEQTKKEKPQTRKWVFGTMDSSSDAPAAGDSETHRHVHRAQPSHLQIHLQQLPPLTVPVLSPIPPLPSILPTPLSSVPMPIQPLQSISSYPPPQHYYYENASLDDMSWTRHQHQQAQMHQYTHSSMMGIFGGQKSTERISQVNGANNELGVSLSRADVEGDKTKEDEADGEASKLDTSVQSNDTSELASSVSKEEPDLMSVPLSSTTATSNSNFEARNFGYGFGHATGSGTAAQDAKDGISAREQERFRDQERDFKQRERERGGEVSPGQGSPKYSSSRNLPNGPDGPIFPLRGRRGRGRGFRGERGGRGWYAGGRGRYNNQQHNSSRGQYGGGGSGHYSPHNPYAPHSPGGLYTPPYGPGQGQWPSQSGQYGQYGQYAQPPDASFTLTPPPAFHPLPLPGDGEGGMYYNPTYYNPQIPPPPRLSQPVVNGQQPHSPSSSSSPLATALNGASVQSSKEKEGQDGQQQQQHGRDLSQAHAQAPVPAPITSLSFPLDPTRYYLLGQVEYYLSPQNMAQDLFLRKQMDSRGWVPISLIASFNRVRSLTTDERLVREVVALSSVVEARGDSVRMRGDWERYVLPGAPISKVDSRENLLLGVVPDQNNLVTGAAEWPQHQYGAPEMGLGLGLGPGPQGMGQGQGQGQGVMGFEGSWYDGYPYWGNRNQRQQEQQQQQQQQFALGAGKVTEEREMNLHSLPVPAEGIVNASSQEAHPEKEDVEDEDEEEEDVVFVLGDSKETNMSGMWSPDRRS</sequence>
<evidence type="ECO:0000313" key="5">
    <source>
        <dbReference type="EMBL" id="KAF5366169.1"/>
    </source>
</evidence>
<dbReference type="InterPro" id="IPR036390">
    <property type="entry name" value="WH_DNA-bd_sf"/>
</dbReference>
<feature type="compositionally biased region" description="Low complexity" evidence="3">
    <location>
        <begin position="129"/>
        <end position="156"/>
    </location>
</feature>
<reference evidence="5 6" key="1">
    <citation type="journal article" date="2020" name="ISME J.">
        <title>Uncovering the hidden diversity of litter-decomposition mechanisms in mushroom-forming fungi.</title>
        <authorList>
            <person name="Floudas D."/>
            <person name="Bentzer J."/>
            <person name="Ahren D."/>
            <person name="Johansson T."/>
            <person name="Persson P."/>
            <person name="Tunlid A."/>
        </authorList>
    </citation>
    <scope>NUCLEOTIDE SEQUENCE [LARGE SCALE GENOMIC DNA]</scope>
    <source>
        <strain evidence="5 6">CBS 291.85</strain>
    </source>
</reference>
<feature type="region of interest" description="Disordered" evidence="3">
    <location>
        <begin position="17"/>
        <end position="243"/>
    </location>
</feature>
<gene>
    <name evidence="5" type="ORF">D9758_005754</name>
</gene>
<feature type="compositionally biased region" description="Basic and acidic residues" evidence="3">
    <location>
        <begin position="90"/>
        <end position="106"/>
    </location>
</feature>
<feature type="compositionally biased region" description="Low complexity" evidence="3">
    <location>
        <begin position="1121"/>
        <end position="1133"/>
    </location>
</feature>
<feature type="compositionally biased region" description="Pro residues" evidence="3">
    <location>
        <begin position="847"/>
        <end position="857"/>
    </location>
</feature>
<evidence type="ECO:0000256" key="2">
    <source>
        <dbReference type="PROSITE-ProRule" id="PRU00332"/>
    </source>
</evidence>
<evidence type="ECO:0000259" key="4">
    <source>
        <dbReference type="PROSITE" id="PS50961"/>
    </source>
</evidence>
<feature type="domain" description="HTH La-type RNA-binding" evidence="4">
    <location>
        <begin position="949"/>
        <end position="1038"/>
    </location>
</feature>
<name>A0A8H5GJC1_9AGAR</name>
<dbReference type="SUPFAM" id="SSF46785">
    <property type="entry name" value="Winged helix' DNA-binding domain"/>
    <property type="match status" value="1"/>
</dbReference>
<evidence type="ECO:0000313" key="6">
    <source>
        <dbReference type="Proteomes" id="UP000559256"/>
    </source>
</evidence>
<organism evidence="5 6">
    <name type="scientific">Tetrapyrgos nigripes</name>
    <dbReference type="NCBI Taxonomy" id="182062"/>
    <lineage>
        <taxon>Eukaryota</taxon>
        <taxon>Fungi</taxon>
        <taxon>Dikarya</taxon>
        <taxon>Basidiomycota</taxon>
        <taxon>Agaricomycotina</taxon>
        <taxon>Agaricomycetes</taxon>
        <taxon>Agaricomycetidae</taxon>
        <taxon>Agaricales</taxon>
        <taxon>Marasmiineae</taxon>
        <taxon>Marasmiaceae</taxon>
        <taxon>Tetrapyrgos</taxon>
    </lineage>
</organism>
<dbReference type="Proteomes" id="UP000559256">
    <property type="component" value="Unassembled WGS sequence"/>
</dbReference>
<feature type="compositionally biased region" description="Basic residues" evidence="3">
    <location>
        <begin position="207"/>
        <end position="217"/>
    </location>
</feature>